<evidence type="ECO:0000313" key="2">
    <source>
        <dbReference type="EMBL" id="EQD39823.1"/>
    </source>
</evidence>
<dbReference type="SUPFAM" id="SSF75304">
    <property type="entry name" value="Amidase signature (AS) enzymes"/>
    <property type="match status" value="1"/>
</dbReference>
<dbReference type="InterPro" id="IPR000120">
    <property type="entry name" value="Amidase"/>
</dbReference>
<comment type="caution">
    <text evidence="2">The sequence shown here is derived from an EMBL/GenBank/DDBJ whole genome shotgun (WGS) entry which is preliminary data.</text>
</comment>
<feature type="domain" description="Amidase" evidence="1">
    <location>
        <begin position="3"/>
        <end position="200"/>
    </location>
</feature>
<dbReference type="InterPro" id="IPR023631">
    <property type="entry name" value="Amidase_dom"/>
</dbReference>
<sequence length="201" mass="21379">VPDEYLAMDLDPGVRTVFESSARALEEGGAHLVPVSLPSTEYALAAYYVIAPAEVSSNLARMDGVRFGPGFAAATTLTEAYEQARHRGFGPEVRRRITLGTYVLSSGYYDAYYLRAQKVRTLVAQDFERVFAQVDAVISPTAPTAAFRLGERVADPLAMYATDILTLPANLAGISGISVPAGFAAGLPVGLQVLGPYMGEA</sequence>
<evidence type="ECO:0000259" key="1">
    <source>
        <dbReference type="Pfam" id="PF01425"/>
    </source>
</evidence>
<reference evidence="2" key="1">
    <citation type="submission" date="2013-08" db="EMBL/GenBank/DDBJ databases">
        <authorList>
            <person name="Mendez C."/>
            <person name="Richter M."/>
            <person name="Ferrer M."/>
            <person name="Sanchez J."/>
        </authorList>
    </citation>
    <scope>NUCLEOTIDE SEQUENCE</scope>
</reference>
<dbReference type="Pfam" id="PF01425">
    <property type="entry name" value="Amidase"/>
    <property type="match status" value="1"/>
</dbReference>
<proteinExistence type="predicted"/>
<dbReference type="PANTHER" id="PTHR11895">
    <property type="entry name" value="TRANSAMIDASE"/>
    <property type="match status" value="1"/>
</dbReference>
<dbReference type="EMBL" id="AUZY01010113">
    <property type="protein sequence ID" value="EQD39823.1"/>
    <property type="molecule type" value="Genomic_DNA"/>
</dbReference>
<dbReference type="Gene3D" id="3.90.1300.10">
    <property type="entry name" value="Amidase signature (AS) domain"/>
    <property type="match status" value="1"/>
</dbReference>
<feature type="non-terminal residue" evidence="2">
    <location>
        <position position="201"/>
    </location>
</feature>
<accession>T0Z3Y5</accession>
<gene>
    <name evidence="2" type="ORF">B1B_15214</name>
</gene>
<keyword evidence="2" id="KW-0808">Transferase</keyword>
<dbReference type="InterPro" id="IPR036928">
    <property type="entry name" value="AS_sf"/>
</dbReference>
<dbReference type="GO" id="GO:0016740">
    <property type="term" value="F:transferase activity"/>
    <property type="evidence" value="ECO:0007669"/>
    <property type="project" value="UniProtKB-KW"/>
</dbReference>
<reference evidence="2" key="2">
    <citation type="journal article" date="2014" name="ISME J.">
        <title>Microbial stratification in low pH oxic and suboxic macroscopic growths along an acid mine drainage.</title>
        <authorList>
            <person name="Mendez-Garcia C."/>
            <person name="Mesa V."/>
            <person name="Sprenger R.R."/>
            <person name="Richter M."/>
            <person name="Diez M.S."/>
            <person name="Solano J."/>
            <person name="Bargiela R."/>
            <person name="Golyshina O.V."/>
            <person name="Manteca A."/>
            <person name="Ramos J.L."/>
            <person name="Gallego J.R."/>
            <person name="Llorente I."/>
            <person name="Martins Dos Santos V.A."/>
            <person name="Jensen O.N."/>
            <person name="Pelaez A.I."/>
            <person name="Sanchez J."/>
            <person name="Ferrer M."/>
        </authorList>
    </citation>
    <scope>NUCLEOTIDE SEQUENCE</scope>
</reference>
<feature type="non-terminal residue" evidence="2">
    <location>
        <position position="1"/>
    </location>
</feature>
<dbReference type="PANTHER" id="PTHR11895:SF151">
    <property type="entry name" value="GLUTAMYL-TRNA(GLN) AMIDOTRANSFERASE SUBUNIT A"/>
    <property type="match status" value="1"/>
</dbReference>
<protein>
    <submittedName>
        <fullName evidence="2">Aspartyl/glutamyl-tRNA(Asn/Gln) amidotransferase subunit A</fullName>
    </submittedName>
</protein>
<dbReference type="AlphaFoldDB" id="T0Z3Y5"/>
<organism evidence="2">
    <name type="scientific">mine drainage metagenome</name>
    <dbReference type="NCBI Taxonomy" id="410659"/>
    <lineage>
        <taxon>unclassified sequences</taxon>
        <taxon>metagenomes</taxon>
        <taxon>ecological metagenomes</taxon>
    </lineage>
</organism>
<name>T0Z3Y5_9ZZZZ</name>